<dbReference type="Pfam" id="PF01258">
    <property type="entry name" value="zf-dskA_traR"/>
    <property type="match status" value="1"/>
</dbReference>
<dbReference type="PROSITE" id="PS51128">
    <property type="entry name" value="ZF_DKSA_2"/>
    <property type="match status" value="1"/>
</dbReference>
<evidence type="ECO:0000256" key="4">
    <source>
        <dbReference type="PROSITE-ProRule" id="PRU00510"/>
    </source>
</evidence>
<protein>
    <submittedName>
        <fullName evidence="7">TraR/DksA C4-type zinc finger protein</fullName>
    </submittedName>
</protein>
<dbReference type="RefSeq" id="WP_308216736.1">
    <property type="nucleotide sequence ID" value="NZ_BEVZ01000005.1"/>
</dbReference>
<dbReference type="Proteomes" id="UP001550850">
    <property type="component" value="Unassembled WGS sequence"/>
</dbReference>
<feature type="compositionally biased region" description="Low complexity" evidence="5">
    <location>
        <begin position="112"/>
        <end position="128"/>
    </location>
</feature>
<evidence type="ECO:0000259" key="6">
    <source>
        <dbReference type="Pfam" id="PF01258"/>
    </source>
</evidence>
<organism evidence="7 8">
    <name type="scientific">Streptomyces fragilis</name>
    <dbReference type="NCBI Taxonomy" id="67301"/>
    <lineage>
        <taxon>Bacteria</taxon>
        <taxon>Bacillati</taxon>
        <taxon>Actinomycetota</taxon>
        <taxon>Actinomycetes</taxon>
        <taxon>Kitasatosporales</taxon>
        <taxon>Streptomycetaceae</taxon>
        <taxon>Streptomyces</taxon>
    </lineage>
</organism>
<evidence type="ECO:0000256" key="5">
    <source>
        <dbReference type="SAM" id="MobiDB-lite"/>
    </source>
</evidence>
<keyword evidence="8" id="KW-1185">Reference proteome</keyword>
<sequence length="185" mass="19465">MNSPTADAGDRTARHLTPQHLTPQDLAGLRAALDEQLRFHRRRPAGEGPGAVAPARMVLADVEAALRRMDEGRYGICHRCWLPVDRKRLRVVPQARYCAPCQRLRATDRRPATATATATGPTADTAGPVRPGDPTRPAGPGSPIPPAHPAHAAHLAHPAHPADQARPAGPAGPADLTGPARAGGR</sequence>
<dbReference type="InterPro" id="IPR000962">
    <property type="entry name" value="Znf_DskA_TraR"/>
</dbReference>
<dbReference type="Gene3D" id="1.20.120.910">
    <property type="entry name" value="DksA, coiled-coil domain"/>
    <property type="match status" value="1"/>
</dbReference>
<feature type="domain" description="Zinc finger DksA/TraR C4-type" evidence="6">
    <location>
        <begin position="72"/>
        <end position="103"/>
    </location>
</feature>
<feature type="zinc finger region" description="dksA C4-type" evidence="4">
    <location>
        <begin position="77"/>
        <end position="101"/>
    </location>
</feature>
<keyword evidence="1" id="KW-0479">Metal-binding</keyword>
<dbReference type="EMBL" id="JBEZUR010000006">
    <property type="protein sequence ID" value="MEU3553823.1"/>
    <property type="molecule type" value="Genomic_DNA"/>
</dbReference>
<dbReference type="SUPFAM" id="SSF57716">
    <property type="entry name" value="Glucocorticoid receptor-like (DNA-binding domain)"/>
    <property type="match status" value="1"/>
</dbReference>
<feature type="region of interest" description="Disordered" evidence="5">
    <location>
        <begin position="108"/>
        <end position="185"/>
    </location>
</feature>
<keyword evidence="2" id="KW-0863">Zinc-finger</keyword>
<keyword evidence="3" id="KW-0862">Zinc</keyword>
<comment type="caution">
    <text evidence="7">The sequence shown here is derived from an EMBL/GenBank/DDBJ whole genome shotgun (WGS) entry which is preliminary data.</text>
</comment>
<reference evidence="7 8" key="1">
    <citation type="submission" date="2024-06" db="EMBL/GenBank/DDBJ databases">
        <title>The Natural Products Discovery Center: Release of the First 8490 Sequenced Strains for Exploring Actinobacteria Biosynthetic Diversity.</title>
        <authorList>
            <person name="Kalkreuter E."/>
            <person name="Kautsar S.A."/>
            <person name="Yang D."/>
            <person name="Bader C.D."/>
            <person name="Teijaro C.N."/>
            <person name="Fluegel L."/>
            <person name="Davis C.M."/>
            <person name="Simpson J.R."/>
            <person name="Lauterbach L."/>
            <person name="Steele A.D."/>
            <person name="Gui C."/>
            <person name="Meng S."/>
            <person name="Li G."/>
            <person name="Viehrig K."/>
            <person name="Ye F."/>
            <person name="Su P."/>
            <person name="Kiefer A.F."/>
            <person name="Nichols A."/>
            <person name="Cepeda A.J."/>
            <person name="Yan W."/>
            <person name="Fan B."/>
            <person name="Jiang Y."/>
            <person name="Adhikari A."/>
            <person name="Zheng C.-J."/>
            <person name="Schuster L."/>
            <person name="Cowan T.M."/>
            <person name="Smanski M.J."/>
            <person name="Chevrette M.G."/>
            <person name="De Carvalho L.P.S."/>
            <person name="Shen B."/>
        </authorList>
    </citation>
    <scope>NUCLEOTIDE SEQUENCE [LARGE SCALE GENOMIC DNA]</scope>
    <source>
        <strain evidence="7 8">NPDC038104</strain>
    </source>
</reference>
<dbReference type="PANTHER" id="PTHR33823:SF4">
    <property type="entry name" value="GENERAL STRESS PROTEIN 16O"/>
    <property type="match status" value="1"/>
</dbReference>
<name>A0ABV2YDQ7_9ACTN</name>
<proteinExistence type="predicted"/>
<evidence type="ECO:0000256" key="2">
    <source>
        <dbReference type="ARBA" id="ARBA00022771"/>
    </source>
</evidence>
<evidence type="ECO:0000313" key="7">
    <source>
        <dbReference type="EMBL" id="MEU3553823.1"/>
    </source>
</evidence>
<accession>A0ABV2YDQ7</accession>
<dbReference type="PANTHER" id="PTHR33823">
    <property type="entry name" value="RNA POLYMERASE-BINDING TRANSCRIPTION FACTOR DKSA-RELATED"/>
    <property type="match status" value="1"/>
</dbReference>
<evidence type="ECO:0000313" key="8">
    <source>
        <dbReference type="Proteomes" id="UP001550850"/>
    </source>
</evidence>
<evidence type="ECO:0000256" key="1">
    <source>
        <dbReference type="ARBA" id="ARBA00022723"/>
    </source>
</evidence>
<feature type="compositionally biased region" description="Low complexity" evidence="5">
    <location>
        <begin position="149"/>
        <end position="162"/>
    </location>
</feature>
<gene>
    <name evidence="7" type="ORF">AB0E65_06295</name>
</gene>
<evidence type="ECO:0000256" key="3">
    <source>
        <dbReference type="ARBA" id="ARBA00022833"/>
    </source>
</evidence>